<name>A0ABU2ZH67_9SPHN</name>
<accession>A0ABU2ZH67</accession>
<evidence type="ECO:0008006" key="3">
    <source>
        <dbReference type="Google" id="ProtNLM"/>
    </source>
</evidence>
<dbReference type="Gene3D" id="2.60.120.10">
    <property type="entry name" value="Jelly Rolls"/>
    <property type="match status" value="1"/>
</dbReference>
<organism evidence="1 2">
    <name type="scientific">Croceicoccus esteveae</name>
    <dbReference type="NCBI Taxonomy" id="3075597"/>
    <lineage>
        <taxon>Bacteria</taxon>
        <taxon>Pseudomonadati</taxon>
        <taxon>Pseudomonadota</taxon>
        <taxon>Alphaproteobacteria</taxon>
        <taxon>Sphingomonadales</taxon>
        <taxon>Erythrobacteraceae</taxon>
        <taxon>Croceicoccus</taxon>
    </lineage>
</organism>
<dbReference type="Proteomes" id="UP001259803">
    <property type="component" value="Unassembled WGS sequence"/>
</dbReference>
<comment type="caution">
    <text evidence="1">The sequence shown here is derived from an EMBL/GenBank/DDBJ whole genome shotgun (WGS) entry which is preliminary data.</text>
</comment>
<protein>
    <recommendedName>
        <fullName evidence="3">Cupin 2 conserved barrel domain-containing protein</fullName>
    </recommendedName>
</protein>
<proteinExistence type="predicted"/>
<evidence type="ECO:0000313" key="1">
    <source>
        <dbReference type="EMBL" id="MDT0575948.1"/>
    </source>
</evidence>
<keyword evidence="2" id="KW-1185">Reference proteome</keyword>
<reference evidence="1 2" key="1">
    <citation type="submission" date="2023-09" db="EMBL/GenBank/DDBJ databases">
        <authorList>
            <person name="Rey-Velasco X."/>
        </authorList>
    </citation>
    <scope>NUCLEOTIDE SEQUENCE [LARGE SCALE GENOMIC DNA]</scope>
    <source>
        <strain evidence="1 2">F390</strain>
    </source>
</reference>
<evidence type="ECO:0000313" key="2">
    <source>
        <dbReference type="Proteomes" id="UP001259803"/>
    </source>
</evidence>
<gene>
    <name evidence="1" type="ORF">RM533_07090</name>
</gene>
<dbReference type="InterPro" id="IPR011051">
    <property type="entry name" value="RmlC_Cupin_sf"/>
</dbReference>
<dbReference type="RefSeq" id="WP_311340529.1">
    <property type="nucleotide sequence ID" value="NZ_JAVRHS010000004.1"/>
</dbReference>
<sequence length="146" mass="16468">MSKVHVQDGAANVWTPIRSVVPPQMHERMTAGEMAGEFKSHDRNDPERLDLLEIFYPANAVINVHAHEEDEIIYVVEGDIRLGKRLYPKGSSVFIARQTLYSFEAGPDGLHMVNFRARADHSFITQSEYLARKREDKGATTNTAAD</sequence>
<dbReference type="SUPFAM" id="SSF51182">
    <property type="entry name" value="RmlC-like cupins"/>
    <property type="match status" value="1"/>
</dbReference>
<dbReference type="InterPro" id="IPR014710">
    <property type="entry name" value="RmlC-like_jellyroll"/>
</dbReference>
<dbReference type="EMBL" id="JAVRHS010000004">
    <property type="protein sequence ID" value="MDT0575948.1"/>
    <property type="molecule type" value="Genomic_DNA"/>
</dbReference>